<evidence type="ECO:0000256" key="8">
    <source>
        <dbReference type="SAM" id="MobiDB-lite"/>
    </source>
</evidence>
<dbReference type="STRING" id="1236220.SAMN04488112_12322"/>
<dbReference type="InterPro" id="IPR051811">
    <property type="entry name" value="Cytochrome_c550/c551-like"/>
</dbReference>
<evidence type="ECO:0000256" key="3">
    <source>
        <dbReference type="ARBA" id="ARBA00022723"/>
    </source>
</evidence>
<sequence length="102" mass="10856">MRKGWGFAAGVLLLLAACAPQQGQEQNSEPASPKTVYNNNCASCHGGNLEGGAGPSLKKVGNRYSAKDIEQVIQNGKGQMPAQNQLSDQERSKLASWLAEKK</sequence>
<evidence type="ECO:0000256" key="5">
    <source>
        <dbReference type="ARBA" id="ARBA00023004"/>
    </source>
</evidence>
<dbReference type="InterPro" id="IPR012218">
    <property type="entry name" value="Cyt_c_BACSU-c550-type"/>
</dbReference>
<feature type="compositionally biased region" description="Polar residues" evidence="8">
    <location>
        <begin position="78"/>
        <end position="87"/>
    </location>
</feature>
<feature type="binding site" description="covalent" evidence="6">
    <location>
        <position position="44"/>
    </location>
    <ligand>
        <name>heme c</name>
        <dbReference type="ChEBI" id="CHEBI:61717"/>
    </ligand>
</feature>
<organism evidence="11 12">
    <name type="scientific">Melghirimyces thermohalophilus</name>
    <dbReference type="NCBI Taxonomy" id="1236220"/>
    <lineage>
        <taxon>Bacteria</taxon>
        <taxon>Bacillati</taxon>
        <taxon>Bacillota</taxon>
        <taxon>Bacilli</taxon>
        <taxon>Bacillales</taxon>
        <taxon>Thermoactinomycetaceae</taxon>
        <taxon>Melghirimyces</taxon>
    </lineage>
</organism>
<dbReference type="RefSeq" id="WP_091572712.1">
    <property type="nucleotide sequence ID" value="NZ_FMZA01000023.1"/>
</dbReference>
<dbReference type="GO" id="GO:0005506">
    <property type="term" value="F:iron ion binding"/>
    <property type="evidence" value="ECO:0007669"/>
    <property type="project" value="InterPro"/>
</dbReference>
<feature type="binding site" description="axial binding residue" evidence="7">
    <location>
        <position position="45"/>
    </location>
    <ligand>
        <name>heme c</name>
        <dbReference type="ChEBI" id="CHEBI:61717"/>
    </ligand>
    <ligandPart>
        <name>Fe</name>
        <dbReference type="ChEBI" id="CHEBI:18248"/>
    </ligandPart>
</feature>
<evidence type="ECO:0000256" key="9">
    <source>
        <dbReference type="SAM" id="SignalP"/>
    </source>
</evidence>
<dbReference type="AlphaFoldDB" id="A0A1G6QRT7"/>
<dbReference type="Gene3D" id="1.10.760.10">
    <property type="entry name" value="Cytochrome c-like domain"/>
    <property type="match status" value="1"/>
</dbReference>
<dbReference type="GO" id="GO:0009055">
    <property type="term" value="F:electron transfer activity"/>
    <property type="evidence" value="ECO:0007669"/>
    <property type="project" value="InterPro"/>
</dbReference>
<dbReference type="SUPFAM" id="SSF46626">
    <property type="entry name" value="Cytochrome c"/>
    <property type="match status" value="1"/>
</dbReference>
<evidence type="ECO:0000256" key="4">
    <source>
        <dbReference type="ARBA" id="ARBA00022982"/>
    </source>
</evidence>
<dbReference type="PANTHER" id="PTHR37823">
    <property type="entry name" value="CYTOCHROME C-553-LIKE"/>
    <property type="match status" value="1"/>
</dbReference>
<evidence type="ECO:0000256" key="1">
    <source>
        <dbReference type="ARBA" id="ARBA00022448"/>
    </source>
</evidence>
<dbReference type="PANTHER" id="PTHR37823:SF4">
    <property type="entry name" value="MENAQUINOL-CYTOCHROME C REDUCTASE CYTOCHROME B_C SUBUNIT"/>
    <property type="match status" value="1"/>
</dbReference>
<feature type="signal peptide" evidence="9">
    <location>
        <begin position="1"/>
        <end position="23"/>
    </location>
</feature>
<keyword evidence="2 6" id="KW-0349">Heme</keyword>
<dbReference type="Pfam" id="PF13442">
    <property type="entry name" value="Cytochrome_CBB3"/>
    <property type="match status" value="1"/>
</dbReference>
<dbReference type="EMBL" id="FMZA01000023">
    <property type="protein sequence ID" value="SDC94436.1"/>
    <property type="molecule type" value="Genomic_DNA"/>
</dbReference>
<keyword evidence="12" id="KW-1185">Reference proteome</keyword>
<evidence type="ECO:0000256" key="2">
    <source>
        <dbReference type="ARBA" id="ARBA00022617"/>
    </source>
</evidence>
<dbReference type="InterPro" id="IPR036909">
    <property type="entry name" value="Cyt_c-like_dom_sf"/>
</dbReference>
<feature type="compositionally biased region" description="Basic and acidic residues" evidence="8">
    <location>
        <begin position="88"/>
        <end position="102"/>
    </location>
</feature>
<dbReference type="GO" id="GO:0020037">
    <property type="term" value="F:heme binding"/>
    <property type="evidence" value="ECO:0007669"/>
    <property type="project" value="InterPro"/>
</dbReference>
<evidence type="ECO:0000259" key="10">
    <source>
        <dbReference type="PROSITE" id="PS51007"/>
    </source>
</evidence>
<keyword evidence="9" id="KW-0732">Signal</keyword>
<proteinExistence type="predicted"/>
<feature type="region of interest" description="Disordered" evidence="8">
    <location>
        <begin position="78"/>
        <end position="102"/>
    </location>
</feature>
<dbReference type="OrthoDB" id="7933886at2"/>
<dbReference type="PROSITE" id="PS51007">
    <property type="entry name" value="CYTC"/>
    <property type="match status" value="1"/>
</dbReference>
<dbReference type="PIRSF" id="PIRSF000025">
    <property type="entry name" value="Cytc_Bsub_c550"/>
    <property type="match status" value="1"/>
</dbReference>
<name>A0A1G6QRT7_9BACL</name>
<keyword evidence="5 7" id="KW-0408">Iron</keyword>
<keyword evidence="3 7" id="KW-0479">Metal-binding</keyword>
<evidence type="ECO:0000313" key="12">
    <source>
        <dbReference type="Proteomes" id="UP000199387"/>
    </source>
</evidence>
<feature type="binding site" description="covalent" evidence="6">
    <location>
        <position position="41"/>
    </location>
    <ligand>
        <name>heme c</name>
        <dbReference type="ChEBI" id="CHEBI:61717"/>
    </ligand>
</feature>
<keyword evidence="1" id="KW-0813">Transport</keyword>
<accession>A0A1G6QRT7</accession>
<keyword evidence="4" id="KW-0249">Electron transport</keyword>
<dbReference type="InterPro" id="IPR009056">
    <property type="entry name" value="Cyt_c-like_dom"/>
</dbReference>
<protein>
    <submittedName>
        <fullName evidence="11">Cytochrome c551</fullName>
    </submittedName>
</protein>
<reference evidence="12" key="1">
    <citation type="submission" date="2016-10" db="EMBL/GenBank/DDBJ databases">
        <authorList>
            <person name="Varghese N."/>
            <person name="Submissions S."/>
        </authorList>
    </citation>
    <scope>NUCLEOTIDE SEQUENCE [LARGE SCALE GENOMIC DNA]</scope>
    <source>
        <strain evidence="12">DSM 45514</strain>
    </source>
</reference>
<feature type="domain" description="Cytochrome c" evidence="10">
    <location>
        <begin position="28"/>
        <end position="102"/>
    </location>
</feature>
<dbReference type="GO" id="GO:0016020">
    <property type="term" value="C:membrane"/>
    <property type="evidence" value="ECO:0007669"/>
    <property type="project" value="InterPro"/>
</dbReference>
<feature type="binding site" description="axial binding residue" evidence="7">
    <location>
        <position position="80"/>
    </location>
    <ligand>
        <name>heme c</name>
        <dbReference type="ChEBI" id="CHEBI:61717"/>
    </ligand>
    <ligandPart>
        <name>Fe</name>
        <dbReference type="ChEBI" id="CHEBI:18248"/>
    </ligandPart>
</feature>
<evidence type="ECO:0000256" key="7">
    <source>
        <dbReference type="PIRSR" id="PIRSR000025-2"/>
    </source>
</evidence>
<gene>
    <name evidence="11" type="ORF">SAMN04488112_12322</name>
</gene>
<dbReference type="Proteomes" id="UP000199387">
    <property type="component" value="Unassembled WGS sequence"/>
</dbReference>
<evidence type="ECO:0000313" key="11">
    <source>
        <dbReference type="EMBL" id="SDC94436.1"/>
    </source>
</evidence>
<feature type="chain" id="PRO_5039514993" evidence="9">
    <location>
        <begin position="24"/>
        <end position="102"/>
    </location>
</feature>
<evidence type="ECO:0000256" key="6">
    <source>
        <dbReference type="PIRSR" id="PIRSR000025-1"/>
    </source>
</evidence>
<comment type="PTM">
    <text evidence="6">Binds 1 heme c group covalently per subunit.</text>
</comment>
<dbReference type="PROSITE" id="PS51257">
    <property type="entry name" value="PROKAR_LIPOPROTEIN"/>
    <property type="match status" value="1"/>
</dbReference>